<dbReference type="PANTHER" id="PTHR33069:SF3">
    <property type="entry name" value="DYNEIN HEAVY CHAIN TAIL DOMAIN-CONTAINING PROTEIN"/>
    <property type="match status" value="1"/>
</dbReference>
<accession>A0A2N5VDJ2</accession>
<evidence type="ECO:0000313" key="3">
    <source>
        <dbReference type="Proteomes" id="UP000235392"/>
    </source>
</evidence>
<reference evidence="2 3" key="1">
    <citation type="submission" date="2017-11" db="EMBL/GenBank/DDBJ databases">
        <title>De novo assembly and phasing of dikaryotic genomes from two isolates of Puccinia coronata f. sp. avenae, the causal agent of oat crown rust.</title>
        <authorList>
            <person name="Miller M.E."/>
            <person name="Zhang Y."/>
            <person name="Omidvar V."/>
            <person name="Sperschneider J."/>
            <person name="Schwessinger B."/>
            <person name="Raley C."/>
            <person name="Palmer J.M."/>
            <person name="Garnica D."/>
            <person name="Upadhyaya N."/>
            <person name="Rathjen J."/>
            <person name="Taylor J.M."/>
            <person name="Park R.F."/>
            <person name="Dodds P.N."/>
            <person name="Hirsch C.D."/>
            <person name="Kianian S.F."/>
            <person name="Figueroa M."/>
        </authorList>
    </citation>
    <scope>NUCLEOTIDE SEQUENCE [LARGE SCALE GENOMIC DNA]</scope>
    <source>
        <strain evidence="2">12SD80</strain>
    </source>
</reference>
<dbReference type="AlphaFoldDB" id="A0A2N5VDJ2"/>
<dbReference type="PANTHER" id="PTHR33069">
    <property type="entry name" value="CHROMOSOME 7, WHOLE GENOME SHOTGUN SEQUENCE-RELATED"/>
    <property type="match status" value="1"/>
</dbReference>
<evidence type="ECO:0000313" key="2">
    <source>
        <dbReference type="EMBL" id="PLW48062.1"/>
    </source>
</evidence>
<evidence type="ECO:0000256" key="1">
    <source>
        <dbReference type="SAM" id="MobiDB-lite"/>
    </source>
</evidence>
<organism evidence="2 3">
    <name type="scientific">Puccinia coronata f. sp. avenae</name>
    <dbReference type="NCBI Taxonomy" id="200324"/>
    <lineage>
        <taxon>Eukaryota</taxon>
        <taxon>Fungi</taxon>
        <taxon>Dikarya</taxon>
        <taxon>Basidiomycota</taxon>
        <taxon>Pucciniomycotina</taxon>
        <taxon>Pucciniomycetes</taxon>
        <taxon>Pucciniales</taxon>
        <taxon>Pucciniaceae</taxon>
        <taxon>Puccinia</taxon>
    </lineage>
</organism>
<feature type="region of interest" description="Disordered" evidence="1">
    <location>
        <begin position="1"/>
        <end position="24"/>
    </location>
</feature>
<sequence>MSEPATAPSESTKSTKEVPESLRQQRGLVNESFKNLAKKFEEYTIWNWSNPISSVDLTCNIEAVNELENKILPLLCQQLNTLSKLLDPSSELPEDMIASKLQLITEIQSELNQTTDQVLSLSAGVKREEDSPVTQANDQDLKESKQFRRQGLSIKLRLMKHQLFLIFKLCFQTTKEFELRSSTNPTVVAAPLHPNRHNFNDDTDSYGVLERTAHVIESIDRVIQWIIGHEFILIQEKWGTSVDSYDRQLVELTELINREIRPPKPEDGNRTSRDPSSRSLNQHATPVAQSLIPLTKLSRLFLKKIAKNGLNQIPSKSFTDMSSCQLATLSDSADSLDIFFYEIMRSITEYDSNNGIDPPNPSKPIDDLIHDMTRSLDSSVLLVITHVIPLITDSNSSPNLLQNYLVQWNNLFLLAAQNCIRAADSYRAAQAAETDE</sequence>
<name>A0A2N5VDJ2_9BASI</name>
<feature type="compositionally biased region" description="Basic and acidic residues" evidence="1">
    <location>
        <begin position="260"/>
        <end position="276"/>
    </location>
</feature>
<dbReference type="Proteomes" id="UP000235392">
    <property type="component" value="Unassembled WGS sequence"/>
</dbReference>
<proteinExistence type="predicted"/>
<feature type="region of interest" description="Disordered" evidence="1">
    <location>
        <begin position="260"/>
        <end position="284"/>
    </location>
</feature>
<protein>
    <submittedName>
        <fullName evidence="2">Uncharacterized protein</fullName>
    </submittedName>
</protein>
<gene>
    <name evidence="2" type="ORF">PCASD_03600</name>
</gene>
<dbReference type="EMBL" id="PGCI01000026">
    <property type="protein sequence ID" value="PLW48062.1"/>
    <property type="molecule type" value="Genomic_DNA"/>
</dbReference>
<comment type="caution">
    <text evidence="2">The sequence shown here is derived from an EMBL/GenBank/DDBJ whole genome shotgun (WGS) entry which is preliminary data.</text>
</comment>